<gene>
    <name evidence="1" type="ORF">OESDEN_25262</name>
</gene>
<keyword evidence="2" id="KW-1185">Reference proteome</keyword>
<protein>
    <submittedName>
        <fullName evidence="1">Uncharacterized protein</fullName>
    </submittedName>
</protein>
<reference evidence="1 2" key="1">
    <citation type="submission" date="2014-03" db="EMBL/GenBank/DDBJ databases">
        <title>Draft genome of the hookworm Oesophagostomum dentatum.</title>
        <authorList>
            <person name="Mitreva M."/>
        </authorList>
    </citation>
    <scope>NUCLEOTIDE SEQUENCE [LARGE SCALE GENOMIC DNA]</scope>
    <source>
        <strain evidence="1 2">OD-Hann</strain>
    </source>
</reference>
<proteinExistence type="predicted"/>
<dbReference type="EMBL" id="KN613057">
    <property type="protein sequence ID" value="KHJ75122.1"/>
    <property type="molecule type" value="Genomic_DNA"/>
</dbReference>
<evidence type="ECO:0000313" key="2">
    <source>
        <dbReference type="Proteomes" id="UP000053660"/>
    </source>
</evidence>
<sequence length="108" mass="12198">MRILSSIFLKTHKQTLMIFLQSHLLQSFRVSDVDEEDVAASMANEEGVVDSVGDVSSIVKADLIVLGCVVLTKRMVMDVETGEMIRLVLENFMVFQCMNCAYLRCVEY</sequence>
<dbReference type="Proteomes" id="UP000053660">
    <property type="component" value="Unassembled WGS sequence"/>
</dbReference>
<name>A0A0B1RVG0_OESDE</name>
<dbReference type="AlphaFoldDB" id="A0A0B1RVG0"/>
<accession>A0A0B1RVG0</accession>
<evidence type="ECO:0000313" key="1">
    <source>
        <dbReference type="EMBL" id="KHJ75122.1"/>
    </source>
</evidence>
<organism evidence="1 2">
    <name type="scientific">Oesophagostomum dentatum</name>
    <name type="common">Nodular worm</name>
    <dbReference type="NCBI Taxonomy" id="61180"/>
    <lineage>
        <taxon>Eukaryota</taxon>
        <taxon>Metazoa</taxon>
        <taxon>Ecdysozoa</taxon>
        <taxon>Nematoda</taxon>
        <taxon>Chromadorea</taxon>
        <taxon>Rhabditida</taxon>
        <taxon>Rhabditina</taxon>
        <taxon>Rhabditomorpha</taxon>
        <taxon>Strongyloidea</taxon>
        <taxon>Strongylidae</taxon>
        <taxon>Oesophagostomum</taxon>
    </lineage>
</organism>